<name>A0A420J6X7_9PEZI</name>
<proteinExistence type="predicted"/>
<sequence>MDYRDESITDVPVLAQDTHERWFRKMKIRLRAKGVDYVIEQSLRKYAALRGPDETRKLGAAGPDMKNAYTGQALLLVLTRSLPQEFVSTIDEIDVQTSMTVEEKLQHLEAKELKMKSTSEAAHASLKSCNKRSMSYHRRNDSSSSNDHWIRRCPNLKSTREYVRRLGHKKKTHFEGAPNSEQHTDFEEIESSSEEVCALTKEQIKYVPPSVWPSDTARTSHMSDKLDIFCQITPINRWTIRVDGGVMYAKYKGVANLVCKDGSSAVFIVITK</sequence>
<evidence type="ECO:0000256" key="1">
    <source>
        <dbReference type="SAM" id="MobiDB-lite"/>
    </source>
</evidence>
<dbReference type="EMBL" id="MCBS01017052">
    <property type="protein sequence ID" value="RKF82541.1"/>
    <property type="molecule type" value="Genomic_DNA"/>
</dbReference>
<dbReference type="AlphaFoldDB" id="A0A420J6X7"/>
<gene>
    <name evidence="2" type="ORF">GcM1_170006</name>
</gene>
<dbReference type="Proteomes" id="UP000285326">
    <property type="component" value="Unassembled WGS sequence"/>
</dbReference>
<comment type="caution">
    <text evidence="2">The sequence shown here is derived from an EMBL/GenBank/DDBJ whole genome shotgun (WGS) entry which is preliminary data.</text>
</comment>
<protein>
    <submittedName>
        <fullName evidence="2">Uncharacterized protein</fullName>
    </submittedName>
</protein>
<reference evidence="2 3" key="1">
    <citation type="journal article" date="2018" name="BMC Genomics">
        <title>Comparative genome analyses reveal sequence features reflecting distinct modes of host-adaptation between dicot and monocot powdery mildew.</title>
        <authorList>
            <person name="Wu Y."/>
            <person name="Ma X."/>
            <person name="Pan Z."/>
            <person name="Kale S.D."/>
            <person name="Song Y."/>
            <person name="King H."/>
            <person name="Zhang Q."/>
            <person name="Presley C."/>
            <person name="Deng X."/>
            <person name="Wei C.I."/>
            <person name="Xiao S."/>
        </authorList>
    </citation>
    <scope>NUCLEOTIDE SEQUENCE [LARGE SCALE GENOMIC DNA]</scope>
    <source>
        <strain evidence="2">UMSG1</strain>
    </source>
</reference>
<feature type="region of interest" description="Disordered" evidence="1">
    <location>
        <begin position="124"/>
        <end position="144"/>
    </location>
</feature>
<evidence type="ECO:0000313" key="3">
    <source>
        <dbReference type="Proteomes" id="UP000285326"/>
    </source>
</evidence>
<organism evidence="2 3">
    <name type="scientific">Golovinomyces cichoracearum</name>
    <dbReference type="NCBI Taxonomy" id="62708"/>
    <lineage>
        <taxon>Eukaryota</taxon>
        <taxon>Fungi</taxon>
        <taxon>Dikarya</taxon>
        <taxon>Ascomycota</taxon>
        <taxon>Pezizomycotina</taxon>
        <taxon>Leotiomycetes</taxon>
        <taxon>Erysiphales</taxon>
        <taxon>Erysiphaceae</taxon>
        <taxon>Golovinomyces</taxon>
    </lineage>
</organism>
<accession>A0A420J6X7</accession>
<evidence type="ECO:0000313" key="2">
    <source>
        <dbReference type="EMBL" id="RKF82541.1"/>
    </source>
</evidence>